<dbReference type="AlphaFoldDB" id="A0A2S9X1H8"/>
<evidence type="ECO:0000313" key="2">
    <source>
        <dbReference type="EMBL" id="PRP69570.1"/>
    </source>
</evidence>
<organism evidence="2 3">
    <name type="scientific">Chromobacterium amazonense</name>
    <dbReference type="NCBI Taxonomy" id="1382803"/>
    <lineage>
        <taxon>Bacteria</taxon>
        <taxon>Pseudomonadati</taxon>
        <taxon>Pseudomonadota</taxon>
        <taxon>Betaproteobacteria</taxon>
        <taxon>Neisseriales</taxon>
        <taxon>Chromobacteriaceae</taxon>
        <taxon>Chromobacterium</taxon>
    </lineage>
</organism>
<dbReference type="OrthoDB" id="5296742at2"/>
<dbReference type="Pfam" id="PF02120">
    <property type="entry name" value="Flg_hook"/>
    <property type="match status" value="1"/>
</dbReference>
<dbReference type="RefSeq" id="WP_106077657.1">
    <property type="nucleotide sequence ID" value="NZ_MTBD01000030.1"/>
</dbReference>
<dbReference type="Proteomes" id="UP000239469">
    <property type="component" value="Unassembled WGS sequence"/>
</dbReference>
<comment type="caution">
    <text evidence="2">The sequence shown here is derived from an EMBL/GenBank/DDBJ whole genome shotgun (WGS) entry which is preliminary data.</text>
</comment>
<feature type="domain" description="Flagellar hook-length control protein-like C-terminal" evidence="1">
    <location>
        <begin position="275"/>
        <end position="353"/>
    </location>
</feature>
<proteinExistence type="predicted"/>
<dbReference type="InterPro" id="IPR021136">
    <property type="entry name" value="Flagellar_hook_control-like_C"/>
</dbReference>
<dbReference type="EMBL" id="MTBD01000030">
    <property type="protein sequence ID" value="PRP69570.1"/>
    <property type="molecule type" value="Genomic_DNA"/>
</dbReference>
<protein>
    <recommendedName>
        <fullName evidence="1">Flagellar hook-length control protein-like C-terminal domain-containing protein</fullName>
    </recommendedName>
</protein>
<reference evidence="2 3" key="1">
    <citation type="submission" date="2017-01" db="EMBL/GenBank/DDBJ databases">
        <title>New insights into the genetic diversity of Chromobacterium isolated from tropical freshwater lake.</title>
        <authorList>
            <person name="Santos A.B."/>
            <person name="Nascimento A.M."/>
            <person name="Da Silva P.C."/>
        </authorList>
    </citation>
    <scope>NUCLEOTIDE SEQUENCE [LARGE SCALE GENOMIC DNA]</scope>
    <source>
        <strain evidence="2 3">56AF</strain>
    </source>
</reference>
<evidence type="ECO:0000313" key="3">
    <source>
        <dbReference type="Proteomes" id="UP000239469"/>
    </source>
</evidence>
<name>A0A2S9X1H8_9NEIS</name>
<sequence length="356" mass="38369">MIPSLPNAVSTATQGAAQTLNQLRTSVDTSRLLEALSQPDSPPSLMVGELLTAKVADQLGNNQLAVLIKNALFTLNLPQGTHLPSDSLNLKVVSLSPTLTFQLQDGGKETPPPQDSSVAVKLSTASRYLTTLLSMPREETHSANTAGAGATAKHLPLQLDAGEHPPEQLAKQLQLNVKQSGLFYESHLKDFSNGLHSLEQLKQEPQAKLTLTMQALDEGQKNNNAVKPQLQELGHLVQRQLDGLEQRTVQFQGLAWPGQLMDMQIQQEPMENERQGDGQEDIPVWNTSLSLALPALGGMGVRVRLVGQSVQVSFKADDEDTSQLIRQHAARLRDGMEAAGLTLAGLAVSQNESAAE</sequence>
<dbReference type="InterPro" id="IPR038610">
    <property type="entry name" value="FliK-like_C_sf"/>
</dbReference>
<accession>A0A2S9X1H8</accession>
<evidence type="ECO:0000259" key="1">
    <source>
        <dbReference type="Pfam" id="PF02120"/>
    </source>
</evidence>
<gene>
    <name evidence="2" type="ORF">BUE93_17530</name>
</gene>
<dbReference type="Gene3D" id="3.30.750.140">
    <property type="match status" value="1"/>
</dbReference>